<gene>
    <name evidence="4" type="ORF">JYZ213_LOCUS641</name>
</gene>
<dbReference type="Pfam" id="PF00169">
    <property type="entry name" value="PH"/>
    <property type="match status" value="1"/>
</dbReference>
<dbReference type="GO" id="GO:0005737">
    <property type="term" value="C:cytoplasm"/>
    <property type="evidence" value="ECO:0007669"/>
    <property type="project" value="TreeGrafter"/>
</dbReference>
<dbReference type="PROSITE" id="PS50010">
    <property type="entry name" value="DH_2"/>
    <property type="match status" value="1"/>
</dbReference>
<proteinExistence type="predicted"/>
<feature type="domain" description="DH" evidence="3">
    <location>
        <begin position="181"/>
        <end position="363"/>
    </location>
</feature>
<dbReference type="InterPro" id="IPR035899">
    <property type="entry name" value="DBL_dom_sf"/>
</dbReference>
<feature type="compositionally biased region" description="Basic and acidic residues" evidence="1">
    <location>
        <begin position="33"/>
        <end position="44"/>
    </location>
</feature>
<feature type="domain" description="PH" evidence="2">
    <location>
        <begin position="389"/>
        <end position="501"/>
    </location>
</feature>
<dbReference type="SUPFAM" id="SSF50729">
    <property type="entry name" value="PH domain-like"/>
    <property type="match status" value="1"/>
</dbReference>
<dbReference type="EMBL" id="CAJNOG010000003">
    <property type="protein sequence ID" value="CAF0724571.1"/>
    <property type="molecule type" value="Genomic_DNA"/>
</dbReference>
<organism evidence="4 5">
    <name type="scientific">Adineta steineri</name>
    <dbReference type="NCBI Taxonomy" id="433720"/>
    <lineage>
        <taxon>Eukaryota</taxon>
        <taxon>Metazoa</taxon>
        <taxon>Spiralia</taxon>
        <taxon>Gnathifera</taxon>
        <taxon>Rotifera</taxon>
        <taxon>Eurotatoria</taxon>
        <taxon>Bdelloidea</taxon>
        <taxon>Adinetida</taxon>
        <taxon>Adinetidae</taxon>
        <taxon>Adineta</taxon>
    </lineage>
</organism>
<protein>
    <submittedName>
        <fullName evidence="4">Uncharacterized protein</fullName>
    </submittedName>
</protein>
<accession>A0A813MNU6</accession>
<dbReference type="InterPro" id="IPR011993">
    <property type="entry name" value="PH-like_dom_sf"/>
</dbReference>
<dbReference type="PROSITE" id="PS50003">
    <property type="entry name" value="PH_DOMAIN"/>
    <property type="match status" value="1"/>
</dbReference>
<reference evidence="4" key="1">
    <citation type="submission" date="2021-02" db="EMBL/GenBank/DDBJ databases">
        <authorList>
            <person name="Nowell W R."/>
        </authorList>
    </citation>
    <scope>NUCLEOTIDE SEQUENCE</scope>
</reference>
<dbReference type="SUPFAM" id="SSF48065">
    <property type="entry name" value="DBL homology domain (DH-domain)"/>
    <property type="match status" value="1"/>
</dbReference>
<dbReference type="InterPro" id="IPR013083">
    <property type="entry name" value="Znf_RING/FYVE/PHD"/>
</dbReference>
<dbReference type="SMART" id="SM00233">
    <property type="entry name" value="PH"/>
    <property type="match status" value="1"/>
</dbReference>
<dbReference type="InterPro" id="IPR011011">
    <property type="entry name" value="Znf_FYVE_PHD"/>
</dbReference>
<evidence type="ECO:0000313" key="5">
    <source>
        <dbReference type="Proteomes" id="UP000663845"/>
    </source>
</evidence>
<feature type="region of interest" description="Disordered" evidence="1">
    <location>
        <begin position="141"/>
        <end position="165"/>
    </location>
</feature>
<evidence type="ECO:0000259" key="3">
    <source>
        <dbReference type="PROSITE" id="PS50010"/>
    </source>
</evidence>
<dbReference type="Proteomes" id="UP000663845">
    <property type="component" value="Unassembled WGS sequence"/>
</dbReference>
<dbReference type="Gene3D" id="3.30.40.10">
    <property type="entry name" value="Zinc/RING finger domain, C3HC4 (zinc finger)"/>
    <property type="match status" value="1"/>
</dbReference>
<feature type="region of interest" description="Disordered" evidence="1">
    <location>
        <begin position="1"/>
        <end position="44"/>
    </location>
</feature>
<evidence type="ECO:0000256" key="1">
    <source>
        <dbReference type="SAM" id="MobiDB-lite"/>
    </source>
</evidence>
<evidence type="ECO:0000313" key="4">
    <source>
        <dbReference type="EMBL" id="CAF0724571.1"/>
    </source>
</evidence>
<name>A0A813MNU6_9BILA</name>
<evidence type="ECO:0000259" key="2">
    <source>
        <dbReference type="PROSITE" id="PS50003"/>
    </source>
</evidence>
<dbReference type="InterPro" id="IPR000219">
    <property type="entry name" value="DH_dom"/>
</dbReference>
<feature type="compositionally biased region" description="Polar residues" evidence="1">
    <location>
        <begin position="141"/>
        <end position="150"/>
    </location>
</feature>
<comment type="caution">
    <text evidence="4">The sequence shown here is derived from an EMBL/GenBank/DDBJ whole genome shotgun (WGS) entry which is preliminary data.</text>
</comment>
<dbReference type="AlphaFoldDB" id="A0A813MNU6"/>
<dbReference type="SUPFAM" id="SSF57903">
    <property type="entry name" value="FYVE/PHD zinc finger"/>
    <property type="match status" value="1"/>
</dbReference>
<dbReference type="InterPro" id="IPR001849">
    <property type="entry name" value="PH_domain"/>
</dbReference>
<dbReference type="PANTHER" id="PTHR12673">
    <property type="entry name" value="FACIOGENITAL DYSPLASIA PROTEIN"/>
    <property type="match status" value="1"/>
</dbReference>
<dbReference type="Gene3D" id="2.30.29.30">
    <property type="entry name" value="Pleckstrin-homology domain (PH domain)/Phosphotyrosine-binding domain (PTB)"/>
    <property type="match status" value="1"/>
</dbReference>
<dbReference type="GO" id="GO:0005085">
    <property type="term" value="F:guanyl-nucleotide exchange factor activity"/>
    <property type="evidence" value="ECO:0007669"/>
    <property type="project" value="InterPro"/>
</dbReference>
<feature type="compositionally biased region" description="Polar residues" evidence="1">
    <location>
        <begin position="22"/>
        <end position="31"/>
    </location>
</feature>
<dbReference type="InterPro" id="IPR051092">
    <property type="entry name" value="FYVE_RhoGEF_PH"/>
</dbReference>
<dbReference type="PANTHER" id="PTHR12673:SF159">
    <property type="entry name" value="LD03170P"/>
    <property type="match status" value="1"/>
</dbReference>
<dbReference type="Gene3D" id="1.20.900.10">
    <property type="entry name" value="Dbl homology (DH) domain"/>
    <property type="match status" value="1"/>
</dbReference>
<dbReference type="Pfam" id="PF00621">
    <property type="entry name" value="RhoGEF"/>
    <property type="match status" value="1"/>
</dbReference>
<sequence length="740" mass="85822">MADYGLSRGRQQHQPPPLSTPMYKTQRSLSVDNELKREPAPQSVVRREVKLSTAMHEDITSAPKRRSRVTELREKFENLNSTDNTTRGNISSLRPSTTGRITIAEPSNLISPSADKPNKIPARTPWKHQSAISPIHESIHITSDSNNCQDPKTEHSDDGLSSNPKDCNVIKPPISLKRYEEVYETEVTFIKKLQVFSYILPGILEGKRTTNDKVVPSFINIYEPLQLILEKLYLFHSQMILPHMEDYKTGKRTDNMWTIVKDQFLNIEKLYTEYFITYAGIQAELKKLCEDSSLLKTAMLECQTHLGNLYPIDELNCANLRLVRYILLMENHIKHLGENSSDYDHLRSIHRELTHIALRCEDKLFISPAQVNKLKTRLGSKSEHFKDEQLIWHGLLKRRSSYKYNGIDQLYVILLSHCILVCKESGDKLELKRQLLIKNVTIDSIKNEQSVLSSFNSKNARQYGNILFLFRVHTIEKSYEFFVNKEQDRQKWIDKIKQAIDEFTKRASNTKVQCLDKQGLDIRATTAVNDNNITRCQICNNHVIKKLIPPEQHCHSCGRCICDLCAKNELLLQLCHKKDGVHACSKYFTGITKNSIPITKLPRDPNKSILFGDFYYPSLRSMIWIDLQEDHHLHIYTTKLDQMKNFSINLPDLREISFNKETQTFTLNTNKSTYEFTIKLNHELILQDDEYINKNMKNITNKLLFYSDLWHNSMELARLKTIPSWYTRKRDSADSGISAI</sequence>